<evidence type="ECO:0000313" key="3">
    <source>
        <dbReference type="WBParaSite" id="jg20341"/>
    </source>
</evidence>
<name>A0A915DIC5_9BILA</name>
<organism evidence="2 3">
    <name type="scientific">Ditylenchus dipsaci</name>
    <dbReference type="NCBI Taxonomy" id="166011"/>
    <lineage>
        <taxon>Eukaryota</taxon>
        <taxon>Metazoa</taxon>
        <taxon>Ecdysozoa</taxon>
        <taxon>Nematoda</taxon>
        <taxon>Chromadorea</taxon>
        <taxon>Rhabditida</taxon>
        <taxon>Tylenchina</taxon>
        <taxon>Tylenchomorpha</taxon>
        <taxon>Sphaerularioidea</taxon>
        <taxon>Anguinidae</taxon>
        <taxon>Anguininae</taxon>
        <taxon>Ditylenchus</taxon>
    </lineage>
</organism>
<feature type="compositionally biased region" description="Acidic residues" evidence="1">
    <location>
        <begin position="335"/>
        <end position="344"/>
    </location>
</feature>
<feature type="region of interest" description="Disordered" evidence="1">
    <location>
        <begin position="335"/>
        <end position="357"/>
    </location>
</feature>
<dbReference type="Proteomes" id="UP000887574">
    <property type="component" value="Unplaced"/>
</dbReference>
<proteinExistence type="predicted"/>
<evidence type="ECO:0000313" key="2">
    <source>
        <dbReference type="Proteomes" id="UP000887574"/>
    </source>
</evidence>
<accession>A0A915DIC5</accession>
<protein>
    <submittedName>
        <fullName evidence="3">Uncharacterized protein</fullName>
    </submittedName>
</protein>
<keyword evidence="2" id="KW-1185">Reference proteome</keyword>
<reference evidence="3" key="1">
    <citation type="submission" date="2022-11" db="UniProtKB">
        <authorList>
            <consortium name="WormBaseParasite"/>
        </authorList>
    </citation>
    <scope>IDENTIFICATION</scope>
</reference>
<dbReference type="AlphaFoldDB" id="A0A915DIC5"/>
<feature type="compositionally biased region" description="Basic and acidic residues" evidence="1">
    <location>
        <begin position="346"/>
        <end position="357"/>
    </location>
</feature>
<evidence type="ECO:0000256" key="1">
    <source>
        <dbReference type="SAM" id="MobiDB-lite"/>
    </source>
</evidence>
<dbReference type="WBParaSite" id="jg20341">
    <property type="protein sequence ID" value="jg20341"/>
    <property type="gene ID" value="jg20341"/>
</dbReference>
<sequence length="357" mass="41181">MCVEAFKLKSTLVFDIAPGAARVHADMRILMENADKTDQVRAEIRFHAIGADLASRRCFSRARKKKFPNLRTYAEYLSDDFWALRLTERGSRANREDLYFGESILIYEDDDMLLFGSPRQIRMLYLCAHWIYRRFGLLHDTHSTPSITVLMMGKSSKLYKRMWQKVKEKLDELCGLPAVIWRQDLYVSSEAGANAKDAESWDETNNNAEGYHNKRKHYFSRPHLPLGGWIARLRQLSYTEETDAYEVIQGRVPPKGISTKCKEITEQIRLNEHALVLFMNGIENDFDSDDSCEALGHILSRFGHLMGIHRQNFRESVAADEEWNTFVQDAEENIEAESAEESGGELDVKEEERIAAE</sequence>